<sequence>MRRWRKLNDEGVRLLQAGDVAGGRAALERAYRKAFGEDRASILVNLAAAADLAGDRVRAADLLTEALRLTGEASRAVVLASRADVLLGLERWDEAWQDVERGLVDAPPHAEAMLRNVRTGLLMVAGRLAEAEAEALATVELATRAAPDFVVHAYTNLAAIAEASGDADRAATYRRLVERPAGVRPIDPRWHESVNFNSQGAMLAASGDVASAASAFEAAYRATLGSDDTEALVCRAAVAGNLAGLAGLLGDGAEALRWNTEAVTLARAVIARVGDEYGTVDVLTSALIARAENLRHAARHAEALADLDDAVALAGSQPSIVAVRASVLAACGRFGEAAAEAHTALDLAYGSAPQLAAFVHTTLAEVAGATGDPAGSAEHLGLARDLAAATGDVGAQATAVLSLARLAYLDSANDRAAALYDEAENLVRATGNRRGLVVCLLGRAAVEVGSGRPREALALLDRAVEGLGDGATPVERIAIHQVQGAALETLEEYAAADERYDAAAGIGERAGLWHVVLGVAWWRADALIRWASTVDGDRRRELCERALDLALPAALAAEAVRQRFGHGPLRERWVALAAAPAIRSAFAAVSSLGDVELAAAYIDHIAGTVSLSPAEEQPLARGELVSLPPPPAAAEEEHLPYAASFVGGAGDDPAFPPVGFALPPRVRVDPALPSTLDGWIDIAERRYGFPVRSERAVASW</sequence>
<name>A0A841CPK5_9PSEU</name>
<keyword evidence="2" id="KW-1185">Reference proteome</keyword>
<dbReference type="SUPFAM" id="SSF48452">
    <property type="entry name" value="TPR-like"/>
    <property type="match status" value="2"/>
</dbReference>
<evidence type="ECO:0000313" key="1">
    <source>
        <dbReference type="EMBL" id="MBB5958007.1"/>
    </source>
</evidence>
<organism evidence="1 2">
    <name type="scientific">Saccharothrix tamanrassetensis</name>
    <dbReference type="NCBI Taxonomy" id="1051531"/>
    <lineage>
        <taxon>Bacteria</taxon>
        <taxon>Bacillati</taxon>
        <taxon>Actinomycetota</taxon>
        <taxon>Actinomycetes</taxon>
        <taxon>Pseudonocardiales</taxon>
        <taxon>Pseudonocardiaceae</taxon>
        <taxon>Saccharothrix</taxon>
    </lineage>
</organism>
<dbReference type="Gene3D" id="1.25.40.10">
    <property type="entry name" value="Tetratricopeptide repeat domain"/>
    <property type="match status" value="4"/>
</dbReference>
<reference evidence="1 2" key="1">
    <citation type="submission" date="2020-08" db="EMBL/GenBank/DDBJ databases">
        <title>Genomic Encyclopedia of Type Strains, Phase III (KMG-III): the genomes of soil and plant-associated and newly described type strains.</title>
        <authorList>
            <person name="Whitman W."/>
        </authorList>
    </citation>
    <scope>NUCLEOTIDE SEQUENCE [LARGE SCALE GENOMIC DNA]</scope>
    <source>
        <strain evidence="1 2">CECT 8640</strain>
    </source>
</reference>
<evidence type="ECO:0000313" key="2">
    <source>
        <dbReference type="Proteomes" id="UP000547510"/>
    </source>
</evidence>
<proteinExistence type="predicted"/>
<dbReference type="Proteomes" id="UP000547510">
    <property type="component" value="Unassembled WGS sequence"/>
</dbReference>
<protein>
    <submittedName>
        <fullName evidence="1">Tetratricopeptide (TPR) repeat protein</fullName>
    </submittedName>
</protein>
<dbReference type="EMBL" id="JACHJN010000007">
    <property type="protein sequence ID" value="MBB5958007.1"/>
    <property type="molecule type" value="Genomic_DNA"/>
</dbReference>
<gene>
    <name evidence="1" type="ORF">FHS29_004615</name>
</gene>
<dbReference type="RefSeq" id="WP_184693612.1">
    <property type="nucleotide sequence ID" value="NZ_JACHJN010000007.1"/>
</dbReference>
<dbReference type="InterPro" id="IPR011990">
    <property type="entry name" value="TPR-like_helical_dom_sf"/>
</dbReference>
<accession>A0A841CPK5</accession>
<dbReference type="AlphaFoldDB" id="A0A841CPK5"/>
<comment type="caution">
    <text evidence="1">The sequence shown here is derived from an EMBL/GenBank/DDBJ whole genome shotgun (WGS) entry which is preliminary data.</text>
</comment>